<dbReference type="Proteomes" id="UP001500064">
    <property type="component" value="Unassembled WGS sequence"/>
</dbReference>
<name>A0ABP4QNT7_9ACTN</name>
<keyword evidence="3" id="KW-1185">Reference proteome</keyword>
<sequence>MRVADEYERSAEFIDVMIAPHWAVLGPPLEEALCGVTDPVVDVGAGGGHGTRMIAKACDGEIVAVEPSPGLRSVLMARVNEAAELRDRVTVLPEGLLDAGLPHRLGAVVAMNVLGHFPPADRQRIWALLAERLVPGGRAVLNLQPPTEPAAVPQTRSADLRLGRRRYEGWARAEPAGPDRVTWHMTYRTHHDDQLVGEVTAAYDWWVLDERQLTAELARYDLKPVRTGPAELGMYLISRGDA</sequence>
<protein>
    <recommendedName>
        <fullName evidence="1">Methyltransferase domain-containing protein</fullName>
    </recommendedName>
</protein>
<dbReference type="EMBL" id="BAAAMU010000005">
    <property type="protein sequence ID" value="GAA1617046.1"/>
    <property type="molecule type" value="Genomic_DNA"/>
</dbReference>
<dbReference type="Pfam" id="PF13649">
    <property type="entry name" value="Methyltransf_25"/>
    <property type="match status" value="1"/>
</dbReference>
<dbReference type="InterPro" id="IPR041698">
    <property type="entry name" value="Methyltransf_25"/>
</dbReference>
<proteinExistence type="predicted"/>
<dbReference type="InterPro" id="IPR029063">
    <property type="entry name" value="SAM-dependent_MTases_sf"/>
</dbReference>
<feature type="domain" description="Methyltransferase" evidence="1">
    <location>
        <begin position="40"/>
        <end position="137"/>
    </location>
</feature>
<evidence type="ECO:0000313" key="3">
    <source>
        <dbReference type="Proteomes" id="UP001500064"/>
    </source>
</evidence>
<evidence type="ECO:0000313" key="2">
    <source>
        <dbReference type="EMBL" id="GAA1617046.1"/>
    </source>
</evidence>
<comment type="caution">
    <text evidence="2">The sequence shown here is derived from an EMBL/GenBank/DDBJ whole genome shotgun (WGS) entry which is preliminary data.</text>
</comment>
<reference evidence="3" key="1">
    <citation type="journal article" date="2019" name="Int. J. Syst. Evol. Microbiol.">
        <title>The Global Catalogue of Microorganisms (GCM) 10K type strain sequencing project: providing services to taxonomists for standard genome sequencing and annotation.</title>
        <authorList>
            <consortium name="The Broad Institute Genomics Platform"/>
            <consortium name="The Broad Institute Genome Sequencing Center for Infectious Disease"/>
            <person name="Wu L."/>
            <person name="Ma J."/>
        </authorList>
    </citation>
    <scope>NUCLEOTIDE SEQUENCE [LARGE SCALE GENOMIC DNA]</scope>
    <source>
        <strain evidence="3">JCM 13929</strain>
    </source>
</reference>
<gene>
    <name evidence="2" type="ORF">GCM10009733_011730</name>
</gene>
<dbReference type="SUPFAM" id="SSF53335">
    <property type="entry name" value="S-adenosyl-L-methionine-dependent methyltransferases"/>
    <property type="match status" value="1"/>
</dbReference>
<dbReference type="Gene3D" id="3.40.50.150">
    <property type="entry name" value="Vaccinia Virus protein VP39"/>
    <property type="match status" value="1"/>
</dbReference>
<dbReference type="CDD" id="cd02440">
    <property type="entry name" value="AdoMet_MTases"/>
    <property type="match status" value="1"/>
</dbReference>
<evidence type="ECO:0000259" key="1">
    <source>
        <dbReference type="Pfam" id="PF13649"/>
    </source>
</evidence>
<accession>A0ABP4QNT7</accession>
<organism evidence="2 3">
    <name type="scientific">Nonomuraea maheshkhaliensis</name>
    <dbReference type="NCBI Taxonomy" id="419590"/>
    <lineage>
        <taxon>Bacteria</taxon>
        <taxon>Bacillati</taxon>
        <taxon>Actinomycetota</taxon>
        <taxon>Actinomycetes</taxon>
        <taxon>Streptosporangiales</taxon>
        <taxon>Streptosporangiaceae</taxon>
        <taxon>Nonomuraea</taxon>
    </lineage>
</organism>